<evidence type="ECO:0000313" key="3">
    <source>
        <dbReference type="EMBL" id="SFM38980.1"/>
    </source>
</evidence>
<name>A0A1I4QH53_9PROT</name>
<feature type="domain" description="NGO1945-like C-terminal" evidence="2">
    <location>
        <begin position="149"/>
        <end position="241"/>
    </location>
</feature>
<dbReference type="InterPro" id="IPR054098">
    <property type="entry name" value="NGO1945-like_C"/>
</dbReference>
<dbReference type="AlphaFoldDB" id="A0A1I4QH53"/>
<evidence type="ECO:0000259" key="1">
    <source>
        <dbReference type="Pfam" id="PF09836"/>
    </source>
</evidence>
<keyword evidence="4" id="KW-1185">Reference proteome</keyword>
<evidence type="ECO:0000313" key="4">
    <source>
        <dbReference type="Proteomes" id="UP000199561"/>
    </source>
</evidence>
<dbReference type="InterPro" id="IPR044922">
    <property type="entry name" value="DUF2063_N_sf"/>
</dbReference>
<evidence type="ECO:0000259" key="2">
    <source>
        <dbReference type="Pfam" id="PF22106"/>
    </source>
</evidence>
<dbReference type="InterPro" id="IPR018640">
    <property type="entry name" value="DUF2063"/>
</dbReference>
<accession>A0A1I4QH53</accession>
<dbReference type="Pfam" id="PF09836">
    <property type="entry name" value="DUF2063"/>
    <property type="match status" value="1"/>
</dbReference>
<dbReference type="Gene3D" id="1.10.150.690">
    <property type="entry name" value="DUF2063"/>
    <property type="match status" value="1"/>
</dbReference>
<dbReference type="Proteomes" id="UP000199561">
    <property type="component" value="Unassembled WGS sequence"/>
</dbReference>
<dbReference type="Gene3D" id="3.90.930.50">
    <property type="match status" value="1"/>
</dbReference>
<dbReference type="STRING" id="52442.SAMN05421880_1159"/>
<sequence length="256" mass="29860">MSTPLPEFQRFQYQFTAHIRDPKENARPIGIEARRMKVYSELVYNGIEHSLLICFPVLRKVLGKRRWARLVRAFLVKHRCHSPFFRQIPDEFLQFLQATWVATTDYPKFMLELAHYEWMELVLSISTHTPDWHRIDPAGDLLKQRPVLNPVLANLHYNWPVHRIAPHTQVTPKETYLLVFRDVDEQIQFIEINAFTARLLNLLETAEFTGQTALERIAEESRYPSLDVLIMGGLAVMQDLCMRGALLGVLCDKAHP</sequence>
<dbReference type="EMBL" id="FOUF01000015">
    <property type="protein sequence ID" value="SFM38980.1"/>
    <property type="molecule type" value="Genomic_DNA"/>
</dbReference>
<dbReference type="RefSeq" id="WP_090668979.1">
    <property type="nucleotide sequence ID" value="NZ_FOUF01000015.1"/>
</dbReference>
<proteinExistence type="predicted"/>
<dbReference type="Pfam" id="PF22106">
    <property type="entry name" value="NGO1945_C"/>
    <property type="match status" value="1"/>
</dbReference>
<gene>
    <name evidence="3" type="ORF">SAMN05421880_1159</name>
</gene>
<feature type="domain" description="Putative DNA-binding" evidence="1">
    <location>
        <begin position="11"/>
        <end position="96"/>
    </location>
</feature>
<protein>
    <submittedName>
        <fullName evidence="3">Uncharacterized protein</fullName>
    </submittedName>
</protein>
<reference evidence="3 4" key="1">
    <citation type="submission" date="2016-10" db="EMBL/GenBank/DDBJ databases">
        <authorList>
            <person name="de Groot N.N."/>
        </authorList>
    </citation>
    <scope>NUCLEOTIDE SEQUENCE [LARGE SCALE GENOMIC DNA]</scope>
    <source>
        <strain evidence="3 4">Nm146</strain>
    </source>
</reference>
<organism evidence="3 4">
    <name type="scientific">Nitrosomonas nitrosa</name>
    <dbReference type="NCBI Taxonomy" id="52442"/>
    <lineage>
        <taxon>Bacteria</taxon>
        <taxon>Pseudomonadati</taxon>
        <taxon>Pseudomonadota</taxon>
        <taxon>Betaproteobacteria</taxon>
        <taxon>Nitrosomonadales</taxon>
        <taxon>Nitrosomonadaceae</taxon>
        <taxon>Nitrosomonas</taxon>
    </lineage>
</organism>